<gene>
    <name evidence="3" type="ORF">C7389_10471</name>
</gene>
<evidence type="ECO:0000256" key="1">
    <source>
        <dbReference type="ARBA" id="ARBA00009199"/>
    </source>
</evidence>
<sequence length="463" mass="48290">MAAAYAAGELSPVAVAESLFAAIADDRHAINAFTLLDRKGALAAAAASAARWRAGRPLGPLDGVPVSIKDMSNVAGWPTRRGSLATADEPLPPADAPAVALLRAGGAVLFGKTTTTEFGWAVMSESPHGGVTRNPHAPAHTAGGSSCGAAAQVAMGWGPLALGSDAGGSVRIPAAYCGLVGLKPTFSAIPNPPQSAFAEFAHLGPLSRSVADCRLAMQVLARPDARDPASLYPRQPGGLPRRPLRLAWAARLGGQAMLDEDIARGFAGLVETLAAQGHELVEVPLDWLDTAEEGWNLWASRLHESFVDWPAERQALLDPRLLRTCRLGGALDAAALARARSRLRVAANRLTSVFVDHDFLLTPATATPAPPLGCLAPAAHPQAARIEQESGNWFALTPYTYPFNLTQQPALALPLGCTAQGLPFGVQVVAQRYADETLLDFGEQLEALLGKVVPAPASAPYLG</sequence>
<dbReference type="Proteomes" id="UP000295129">
    <property type="component" value="Unassembled WGS sequence"/>
</dbReference>
<dbReference type="InterPro" id="IPR000120">
    <property type="entry name" value="Amidase"/>
</dbReference>
<proteinExistence type="inferred from homology"/>
<evidence type="ECO:0000259" key="2">
    <source>
        <dbReference type="Pfam" id="PF01425"/>
    </source>
</evidence>
<dbReference type="SUPFAM" id="SSF75304">
    <property type="entry name" value="Amidase signature (AS) enzymes"/>
    <property type="match status" value="1"/>
</dbReference>
<protein>
    <submittedName>
        <fullName evidence="3">Aspartyl-tRNA(Asn)/glutamyl-tRNA(Gln) amidotransferase subunit A</fullName>
    </submittedName>
</protein>
<dbReference type="Gene3D" id="3.90.1300.10">
    <property type="entry name" value="Amidase signature (AS) domain"/>
    <property type="match status" value="1"/>
</dbReference>
<reference evidence="3 4" key="1">
    <citation type="submission" date="2019-03" db="EMBL/GenBank/DDBJ databases">
        <title>Genomic Encyclopedia of Type Strains, Phase IV (KMG-IV): sequencing the most valuable type-strain genomes for metagenomic binning, comparative biology and taxonomic classification.</title>
        <authorList>
            <person name="Goeker M."/>
        </authorList>
    </citation>
    <scope>NUCLEOTIDE SEQUENCE [LARGE SCALE GENOMIC DNA]</scope>
    <source>
        <strain evidence="3 4">DSM 12121</strain>
    </source>
</reference>
<dbReference type="InterPro" id="IPR023631">
    <property type="entry name" value="Amidase_dom"/>
</dbReference>
<keyword evidence="3" id="KW-0808">Transferase</keyword>
<comment type="caution">
    <text evidence="3">The sequence shown here is derived from an EMBL/GenBank/DDBJ whole genome shotgun (WGS) entry which is preliminary data.</text>
</comment>
<accession>A0A4R6E6Z0</accession>
<evidence type="ECO:0000313" key="4">
    <source>
        <dbReference type="Proteomes" id="UP000295129"/>
    </source>
</evidence>
<dbReference type="PANTHER" id="PTHR11895">
    <property type="entry name" value="TRANSAMIDASE"/>
    <property type="match status" value="1"/>
</dbReference>
<dbReference type="AlphaFoldDB" id="A0A4R6E6Z0"/>
<feature type="domain" description="Amidase" evidence="2">
    <location>
        <begin position="16"/>
        <end position="439"/>
    </location>
</feature>
<dbReference type="Pfam" id="PF01425">
    <property type="entry name" value="Amidase"/>
    <property type="match status" value="1"/>
</dbReference>
<comment type="similarity">
    <text evidence="1">Belongs to the amidase family.</text>
</comment>
<organism evidence="3 4">
    <name type="scientific">Azoarcus indigens</name>
    <dbReference type="NCBI Taxonomy" id="29545"/>
    <lineage>
        <taxon>Bacteria</taxon>
        <taxon>Pseudomonadati</taxon>
        <taxon>Pseudomonadota</taxon>
        <taxon>Betaproteobacteria</taxon>
        <taxon>Rhodocyclales</taxon>
        <taxon>Zoogloeaceae</taxon>
        <taxon>Azoarcus</taxon>
    </lineage>
</organism>
<dbReference type="GO" id="GO:0016740">
    <property type="term" value="F:transferase activity"/>
    <property type="evidence" value="ECO:0007669"/>
    <property type="project" value="UniProtKB-KW"/>
</dbReference>
<name>A0A4R6E6Z0_9RHOO</name>
<evidence type="ECO:0000313" key="3">
    <source>
        <dbReference type="EMBL" id="TDN53717.1"/>
    </source>
</evidence>
<dbReference type="InterPro" id="IPR036928">
    <property type="entry name" value="AS_sf"/>
</dbReference>
<dbReference type="EMBL" id="SNVV01000004">
    <property type="protein sequence ID" value="TDN53717.1"/>
    <property type="molecule type" value="Genomic_DNA"/>
</dbReference>
<keyword evidence="4" id="KW-1185">Reference proteome</keyword>
<dbReference type="PANTHER" id="PTHR11895:SF7">
    <property type="entry name" value="GLUTAMYL-TRNA(GLN) AMIDOTRANSFERASE SUBUNIT A, MITOCHONDRIAL"/>
    <property type="match status" value="1"/>
</dbReference>